<gene>
    <name evidence="2" type="ORF">Asi03nite_16260</name>
</gene>
<accession>A0A919TIR5</accession>
<evidence type="ECO:0000313" key="3">
    <source>
        <dbReference type="Proteomes" id="UP000629619"/>
    </source>
</evidence>
<feature type="region of interest" description="Disordered" evidence="1">
    <location>
        <begin position="1"/>
        <end position="57"/>
    </location>
</feature>
<dbReference type="EMBL" id="BOMW01000016">
    <property type="protein sequence ID" value="GIF04088.1"/>
    <property type="molecule type" value="Genomic_DNA"/>
</dbReference>
<dbReference type="AlphaFoldDB" id="A0A919TIR5"/>
<comment type="caution">
    <text evidence="2">The sequence shown here is derived from an EMBL/GenBank/DDBJ whole genome shotgun (WGS) entry which is preliminary data.</text>
</comment>
<protein>
    <submittedName>
        <fullName evidence="2">Uncharacterized protein</fullName>
    </submittedName>
</protein>
<evidence type="ECO:0000256" key="1">
    <source>
        <dbReference type="SAM" id="MobiDB-lite"/>
    </source>
</evidence>
<name>A0A919TIR5_9ACTN</name>
<keyword evidence="3" id="KW-1185">Reference proteome</keyword>
<evidence type="ECO:0000313" key="2">
    <source>
        <dbReference type="EMBL" id="GIF04088.1"/>
    </source>
</evidence>
<proteinExistence type="predicted"/>
<sequence>MLGRLGRYLPGQEPPPHIGGVRQAPVRAGRDALLTGASPAGPRWARPDRHAAGFTRW</sequence>
<reference evidence="2" key="1">
    <citation type="submission" date="2021-01" db="EMBL/GenBank/DDBJ databases">
        <title>Whole genome shotgun sequence of Actinoplanes siamensis NBRC 109076.</title>
        <authorList>
            <person name="Komaki H."/>
            <person name="Tamura T."/>
        </authorList>
    </citation>
    <scope>NUCLEOTIDE SEQUENCE</scope>
    <source>
        <strain evidence="2">NBRC 109076</strain>
    </source>
</reference>
<organism evidence="2 3">
    <name type="scientific">Actinoplanes siamensis</name>
    <dbReference type="NCBI Taxonomy" id="1223317"/>
    <lineage>
        <taxon>Bacteria</taxon>
        <taxon>Bacillati</taxon>
        <taxon>Actinomycetota</taxon>
        <taxon>Actinomycetes</taxon>
        <taxon>Micromonosporales</taxon>
        <taxon>Micromonosporaceae</taxon>
        <taxon>Actinoplanes</taxon>
    </lineage>
</organism>
<dbReference type="Proteomes" id="UP000629619">
    <property type="component" value="Unassembled WGS sequence"/>
</dbReference>